<evidence type="ECO:0000313" key="2">
    <source>
        <dbReference type="EMBL" id="TGY92387.1"/>
    </source>
</evidence>
<dbReference type="EMBL" id="SRXV01000003">
    <property type="protein sequence ID" value="TGY92387.1"/>
    <property type="molecule type" value="Genomic_DNA"/>
</dbReference>
<dbReference type="RefSeq" id="WP_135945521.1">
    <property type="nucleotide sequence ID" value="NZ_BMEI01000003.1"/>
</dbReference>
<sequence>MSQPVSQARKSLWRAILIGGAGGLVLGAIVGVLMALILGPVSLTGAMGSRAILFLAFEAGFAGAIVGSLVAAMFELRSRSQKRPPAGS</sequence>
<keyword evidence="1" id="KW-0472">Membrane</keyword>
<keyword evidence="1" id="KW-1133">Transmembrane helix</keyword>
<gene>
    <name evidence="2" type="ORF">E5162_12130</name>
</gene>
<organism evidence="2 3">
    <name type="scientific">Marinicauda pacifica</name>
    <dbReference type="NCBI Taxonomy" id="1133559"/>
    <lineage>
        <taxon>Bacteria</taxon>
        <taxon>Pseudomonadati</taxon>
        <taxon>Pseudomonadota</taxon>
        <taxon>Alphaproteobacteria</taxon>
        <taxon>Maricaulales</taxon>
        <taxon>Maricaulaceae</taxon>
        <taxon>Marinicauda</taxon>
    </lineage>
</organism>
<evidence type="ECO:0000313" key="3">
    <source>
        <dbReference type="Proteomes" id="UP000305451"/>
    </source>
</evidence>
<evidence type="ECO:0000256" key="1">
    <source>
        <dbReference type="SAM" id="Phobius"/>
    </source>
</evidence>
<keyword evidence="3" id="KW-1185">Reference proteome</keyword>
<keyword evidence="1" id="KW-0812">Transmembrane</keyword>
<accession>A0A4S2H957</accession>
<feature type="transmembrane region" description="Helical" evidence="1">
    <location>
        <begin position="51"/>
        <end position="74"/>
    </location>
</feature>
<feature type="transmembrane region" description="Helical" evidence="1">
    <location>
        <begin position="12"/>
        <end position="39"/>
    </location>
</feature>
<reference evidence="2 3" key="1">
    <citation type="journal article" date="2013" name="Int. J. Syst. Evol. Microbiol.">
        <title>Marinicauda pacifica gen. nov., sp. nov., a prosthecate alphaproteobacterium of the family Hyphomonadaceae isolated from deep seawater.</title>
        <authorList>
            <person name="Zhang X.Y."/>
            <person name="Li G.W."/>
            <person name="Wang C.S."/>
            <person name="Zhang Y.J."/>
            <person name="Xu X.W."/>
            <person name="Li H."/>
            <person name="Liu A."/>
            <person name="Liu C."/>
            <person name="Xie B.B."/>
            <person name="Qin Q.L."/>
            <person name="Xu Z."/>
            <person name="Chen X.L."/>
            <person name="Zhou B.C."/>
            <person name="Zhang Y.Z."/>
        </authorList>
    </citation>
    <scope>NUCLEOTIDE SEQUENCE [LARGE SCALE GENOMIC DNA]</scope>
    <source>
        <strain evidence="2 3">P-1 km-3</strain>
    </source>
</reference>
<proteinExistence type="predicted"/>
<name>A0A4S2H957_9PROT</name>
<comment type="caution">
    <text evidence="2">The sequence shown here is derived from an EMBL/GenBank/DDBJ whole genome shotgun (WGS) entry which is preliminary data.</text>
</comment>
<dbReference type="AlphaFoldDB" id="A0A4S2H957"/>
<protein>
    <submittedName>
        <fullName evidence="2">Uncharacterized protein</fullName>
    </submittedName>
</protein>
<dbReference type="Proteomes" id="UP000305451">
    <property type="component" value="Unassembled WGS sequence"/>
</dbReference>